<evidence type="ECO:0000313" key="2">
    <source>
        <dbReference type="Proteomes" id="UP000215914"/>
    </source>
</evidence>
<dbReference type="Proteomes" id="UP000215914">
    <property type="component" value="Unassembled WGS sequence"/>
</dbReference>
<sequence>MKLTKLSRINLLSLNIIHLLNSSFNLLLISTNINNKHQSIIILNLLHCRLSSQRILQNLVMIKLVSRWSTDARVLRVSISLQCSRPVKGNLRPDLLRLLFER</sequence>
<organism evidence="1 2">
    <name type="scientific">Helianthus annuus</name>
    <name type="common">Common sunflower</name>
    <dbReference type="NCBI Taxonomy" id="4232"/>
    <lineage>
        <taxon>Eukaryota</taxon>
        <taxon>Viridiplantae</taxon>
        <taxon>Streptophyta</taxon>
        <taxon>Embryophyta</taxon>
        <taxon>Tracheophyta</taxon>
        <taxon>Spermatophyta</taxon>
        <taxon>Magnoliopsida</taxon>
        <taxon>eudicotyledons</taxon>
        <taxon>Gunneridae</taxon>
        <taxon>Pentapetalae</taxon>
        <taxon>asterids</taxon>
        <taxon>campanulids</taxon>
        <taxon>Asterales</taxon>
        <taxon>Asteraceae</taxon>
        <taxon>Asteroideae</taxon>
        <taxon>Heliantheae alliance</taxon>
        <taxon>Heliantheae</taxon>
        <taxon>Helianthus</taxon>
    </lineage>
</organism>
<comment type="caution">
    <text evidence="1">The sequence shown here is derived from an EMBL/GenBank/DDBJ whole genome shotgun (WGS) entry which is preliminary data.</text>
</comment>
<name>A0A9K3IDD7_HELAN</name>
<dbReference type="EMBL" id="MNCJ02000323">
    <property type="protein sequence ID" value="KAF5794808.1"/>
    <property type="molecule type" value="Genomic_DNA"/>
</dbReference>
<proteinExistence type="predicted"/>
<reference evidence="1" key="2">
    <citation type="submission" date="2020-06" db="EMBL/GenBank/DDBJ databases">
        <title>Helianthus annuus Genome sequencing and assembly Release 2.</title>
        <authorList>
            <person name="Gouzy J."/>
            <person name="Langlade N."/>
            <person name="Munos S."/>
        </authorList>
    </citation>
    <scope>NUCLEOTIDE SEQUENCE</scope>
    <source>
        <tissue evidence="1">Leaves</tissue>
    </source>
</reference>
<dbReference type="AlphaFoldDB" id="A0A9K3IDD7"/>
<accession>A0A9K3IDD7</accession>
<dbReference type="Gramene" id="mRNA:HanXRQr2_Chr08g0332281">
    <property type="protein sequence ID" value="mRNA:HanXRQr2_Chr08g0332281"/>
    <property type="gene ID" value="HanXRQr2_Chr08g0332281"/>
</dbReference>
<protein>
    <submittedName>
        <fullName evidence="1">Uncharacterized protein</fullName>
    </submittedName>
</protein>
<evidence type="ECO:0000313" key="1">
    <source>
        <dbReference type="EMBL" id="KAF5794808.1"/>
    </source>
</evidence>
<gene>
    <name evidence="1" type="ORF">HanXRQr2_Chr08g0332281</name>
</gene>
<keyword evidence="2" id="KW-1185">Reference proteome</keyword>
<reference evidence="1" key="1">
    <citation type="journal article" date="2017" name="Nature">
        <title>The sunflower genome provides insights into oil metabolism, flowering and Asterid evolution.</title>
        <authorList>
            <person name="Badouin H."/>
            <person name="Gouzy J."/>
            <person name="Grassa C.J."/>
            <person name="Murat F."/>
            <person name="Staton S.E."/>
            <person name="Cottret L."/>
            <person name="Lelandais-Briere C."/>
            <person name="Owens G.L."/>
            <person name="Carrere S."/>
            <person name="Mayjonade B."/>
            <person name="Legrand L."/>
            <person name="Gill N."/>
            <person name="Kane N.C."/>
            <person name="Bowers J.E."/>
            <person name="Hubner S."/>
            <person name="Bellec A."/>
            <person name="Berard A."/>
            <person name="Berges H."/>
            <person name="Blanchet N."/>
            <person name="Boniface M.C."/>
            <person name="Brunel D."/>
            <person name="Catrice O."/>
            <person name="Chaidir N."/>
            <person name="Claudel C."/>
            <person name="Donnadieu C."/>
            <person name="Faraut T."/>
            <person name="Fievet G."/>
            <person name="Helmstetter N."/>
            <person name="King M."/>
            <person name="Knapp S.J."/>
            <person name="Lai Z."/>
            <person name="Le Paslier M.C."/>
            <person name="Lippi Y."/>
            <person name="Lorenzon L."/>
            <person name="Mandel J.R."/>
            <person name="Marage G."/>
            <person name="Marchand G."/>
            <person name="Marquand E."/>
            <person name="Bret-Mestries E."/>
            <person name="Morien E."/>
            <person name="Nambeesan S."/>
            <person name="Nguyen T."/>
            <person name="Pegot-Espagnet P."/>
            <person name="Pouilly N."/>
            <person name="Raftis F."/>
            <person name="Sallet E."/>
            <person name="Schiex T."/>
            <person name="Thomas J."/>
            <person name="Vandecasteele C."/>
            <person name="Vares D."/>
            <person name="Vear F."/>
            <person name="Vautrin S."/>
            <person name="Crespi M."/>
            <person name="Mangin B."/>
            <person name="Burke J.M."/>
            <person name="Salse J."/>
            <person name="Munos S."/>
            <person name="Vincourt P."/>
            <person name="Rieseberg L.H."/>
            <person name="Langlade N.B."/>
        </authorList>
    </citation>
    <scope>NUCLEOTIDE SEQUENCE</scope>
    <source>
        <tissue evidence="1">Leaves</tissue>
    </source>
</reference>